<dbReference type="EMBL" id="UZAM01008709">
    <property type="protein sequence ID" value="VDP06064.1"/>
    <property type="molecule type" value="Genomic_DNA"/>
</dbReference>
<keyword evidence="2" id="KW-1185">Reference proteome</keyword>
<reference evidence="1 2" key="2">
    <citation type="submission" date="2018-11" db="EMBL/GenBank/DDBJ databases">
        <authorList>
            <consortium name="Pathogen Informatics"/>
        </authorList>
    </citation>
    <scope>NUCLEOTIDE SEQUENCE [LARGE SCALE GENOMIC DNA]</scope>
</reference>
<organism evidence="3">
    <name type="scientific">Soboliphyme baturini</name>
    <dbReference type="NCBI Taxonomy" id="241478"/>
    <lineage>
        <taxon>Eukaryota</taxon>
        <taxon>Metazoa</taxon>
        <taxon>Ecdysozoa</taxon>
        <taxon>Nematoda</taxon>
        <taxon>Enoplea</taxon>
        <taxon>Dorylaimia</taxon>
        <taxon>Dioctophymatida</taxon>
        <taxon>Dioctophymatoidea</taxon>
        <taxon>Soboliphymatidae</taxon>
        <taxon>Soboliphyme</taxon>
    </lineage>
</organism>
<protein>
    <submittedName>
        <fullName evidence="1 3">Uncharacterized protein</fullName>
    </submittedName>
</protein>
<evidence type="ECO:0000313" key="1">
    <source>
        <dbReference type="EMBL" id="VDP06064.1"/>
    </source>
</evidence>
<accession>A0A183IN34</accession>
<sequence>MIRINLRRASGELIVSTRRTAAAEISRTGPIESLRTFLLRRWSICSSISQPRELFWRTAAVSGCPRTGVQLVTAGQVVWSLPVKSRWTAFGCLFTCRRSVQPEIIRHPAPQS</sequence>
<evidence type="ECO:0000313" key="3">
    <source>
        <dbReference type="WBParaSite" id="SBAD_0000523901-mRNA-1"/>
    </source>
</evidence>
<gene>
    <name evidence="1" type="ORF">SBAD_LOCUS5030</name>
</gene>
<reference evidence="3" key="1">
    <citation type="submission" date="2016-06" db="UniProtKB">
        <authorList>
            <consortium name="WormBaseParasite"/>
        </authorList>
    </citation>
    <scope>IDENTIFICATION</scope>
</reference>
<dbReference type="AlphaFoldDB" id="A0A183IN34"/>
<evidence type="ECO:0000313" key="2">
    <source>
        <dbReference type="Proteomes" id="UP000270296"/>
    </source>
</evidence>
<dbReference type="WBParaSite" id="SBAD_0000523901-mRNA-1">
    <property type="protein sequence ID" value="SBAD_0000523901-mRNA-1"/>
    <property type="gene ID" value="SBAD_0000523901"/>
</dbReference>
<name>A0A183IN34_9BILA</name>
<dbReference type="Proteomes" id="UP000270296">
    <property type="component" value="Unassembled WGS sequence"/>
</dbReference>
<proteinExistence type="predicted"/>